<keyword evidence="3" id="KW-0520">NAD</keyword>
<dbReference type="Proteomes" id="UP001604336">
    <property type="component" value="Unassembled WGS sequence"/>
</dbReference>
<dbReference type="Gene3D" id="3.40.309.10">
    <property type="entry name" value="Aldehyde Dehydrogenase, Chain A, domain 2"/>
    <property type="match status" value="2"/>
</dbReference>
<evidence type="ECO:0000256" key="4">
    <source>
        <dbReference type="ARBA" id="ARBA00024226"/>
    </source>
</evidence>
<dbReference type="FunFam" id="3.40.309.10:FF:000003">
    <property type="entry name" value="Aldehyde dehydrogenase"/>
    <property type="match status" value="2"/>
</dbReference>
<organism evidence="8 9">
    <name type="scientific">Abeliophyllum distichum</name>
    <dbReference type="NCBI Taxonomy" id="126358"/>
    <lineage>
        <taxon>Eukaryota</taxon>
        <taxon>Viridiplantae</taxon>
        <taxon>Streptophyta</taxon>
        <taxon>Embryophyta</taxon>
        <taxon>Tracheophyta</taxon>
        <taxon>Spermatophyta</taxon>
        <taxon>Magnoliopsida</taxon>
        <taxon>eudicotyledons</taxon>
        <taxon>Gunneridae</taxon>
        <taxon>Pentapetalae</taxon>
        <taxon>asterids</taxon>
        <taxon>lamiids</taxon>
        <taxon>Lamiales</taxon>
        <taxon>Oleaceae</taxon>
        <taxon>Forsythieae</taxon>
        <taxon>Abeliophyllum</taxon>
    </lineage>
</organism>
<keyword evidence="6" id="KW-1133">Transmembrane helix</keyword>
<feature type="domain" description="Aldehyde dehydrogenase" evidence="7">
    <location>
        <begin position="496"/>
        <end position="916"/>
    </location>
</feature>
<evidence type="ECO:0000256" key="6">
    <source>
        <dbReference type="SAM" id="Phobius"/>
    </source>
</evidence>
<evidence type="ECO:0000259" key="7">
    <source>
        <dbReference type="Pfam" id="PF00171"/>
    </source>
</evidence>
<reference evidence="9" key="1">
    <citation type="submission" date="2024-07" db="EMBL/GenBank/DDBJ databases">
        <title>Two chromosome-level genome assemblies of Korean endemic species Abeliophyllum distichum and Forsythia ovata (Oleaceae).</title>
        <authorList>
            <person name="Jang H."/>
        </authorList>
    </citation>
    <scope>NUCLEOTIDE SEQUENCE [LARGE SCALE GENOMIC DNA]</scope>
</reference>
<evidence type="ECO:0000256" key="5">
    <source>
        <dbReference type="ARBA" id="ARBA00049194"/>
    </source>
</evidence>
<dbReference type="InterPro" id="IPR016162">
    <property type="entry name" value="Ald_DH_N"/>
</dbReference>
<dbReference type="AlphaFoldDB" id="A0ABD1SSB3"/>
<dbReference type="FunFam" id="3.40.605.10:FF:000004">
    <property type="entry name" value="Aldehyde dehydrogenase"/>
    <property type="match status" value="2"/>
</dbReference>
<evidence type="ECO:0000313" key="8">
    <source>
        <dbReference type="EMBL" id="KAL2503599.1"/>
    </source>
</evidence>
<feature type="domain" description="Aldehyde dehydrogenase" evidence="7">
    <location>
        <begin position="6"/>
        <end position="438"/>
    </location>
</feature>
<gene>
    <name evidence="8" type="ORF">Adt_19220</name>
</gene>
<dbReference type="Pfam" id="PF00171">
    <property type="entry name" value="Aldedh"/>
    <property type="match status" value="2"/>
</dbReference>
<keyword evidence="6" id="KW-0472">Membrane</keyword>
<feature type="transmembrane region" description="Helical" evidence="6">
    <location>
        <begin position="944"/>
        <end position="965"/>
    </location>
</feature>
<dbReference type="PANTHER" id="PTHR43570">
    <property type="entry name" value="ALDEHYDE DEHYDROGENASE"/>
    <property type="match status" value="1"/>
</dbReference>
<dbReference type="PANTHER" id="PTHR43570:SF16">
    <property type="entry name" value="ALDEHYDE DEHYDROGENASE TYPE III, ISOFORM Q"/>
    <property type="match status" value="1"/>
</dbReference>
<name>A0ABD1SSB3_9LAMI</name>
<proteinExistence type="inferred from homology"/>
<dbReference type="InterPro" id="IPR015590">
    <property type="entry name" value="Aldehyde_DH_dom"/>
</dbReference>
<dbReference type="GO" id="GO:0009737">
    <property type="term" value="P:response to abscisic acid"/>
    <property type="evidence" value="ECO:0007669"/>
    <property type="project" value="UniProtKB-ARBA"/>
</dbReference>
<comment type="caution">
    <text evidence="8">The sequence shown here is derived from an EMBL/GenBank/DDBJ whole genome shotgun (WGS) entry which is preliminary data.</text>
</comment>
<evidence type="ECO:0000256" key="3">
    <source>
        <dbReference type="ARBA" id="ARBA00023027"/>
    </source>
</evidence>
<comment type="catalytic activity">
    <reaction evidence="5">
        <text>an aldehyde + NAD(+) + H2O = a carboxylate + NADH + 2 H(+)</text>
        <dbReference type="Rhea" id="RHEA:16185"/>
        <dbReference type="ChEBI" id="CHEBI:15377"/>
        <dbReference type="ChEBI" id="CHEBI:15378"/>
        <dbReference type="ChEBI" id="CHEBI:17478"/>
        <dbReference type="ChEBI" id="CHEBI:29067"/>
        <dbReference type="ChEBI" id="CHEBI:57540"/>
        <dbReference type="ChEBI" id="CHEBI:57945"/>
        <dbReference type="EC" id="1.2.1.3"/>
    </reaction>
</comment>
<comment type="similarity">
    <text evidence="1">Belongs to the aldehyde dehydrogenase family.</text>
</comment>
<dbReference type="InterPro" id="IPR012394">
    <property type="entry name" value="Aldehyde_DH_NAD(P)"/>
</dbReference>
<keyword evidence="6" id="KW-0812">Transmembrane</keyword>
<evidence type="ECO:0000313" key="9">
    <source>
        <dbReference type="Proteomes" id="UP001604336"/>
    </source>
</evidence>
<feature type="transmembrane region" description="Helical" evidence="6">
    <location>
        <begin position="1063"/>
        <end position="1083"/>
    </location>
</feature>
<evidence type="ECO:0000256" key="2">
    <source>
        <dbReference type="ARBA" id="ARBA00023002"/>
    </source>
</evidence>
<evidence type="ECO:0000256" key="1">
    <source>
        <dbReference type="ARBA" id="ARBA00009986"/>
    </source>
</evidence>
<dbReference type="InterPro" id="IPR016161">
    <property type="entry name" value="Ald_DH/histidinol_DH"/>
</dbReference>
<sequence length="1084" mass="118211">MALDTAAVVAELRETFASGKTKSYEWRVSQFKAIVKLTDEHEKDIIEALRSDLNKPEYEAFVHEISGVKTSAKLAMKELRRWMTPQKAKTSSTTFPSSAEIVSEPLGVILVISTWNYPFLLSFEAVIGAIAAGNTVVLKPSEIAPATSSLFLKLLGEYMDSSAVKVVEGAVPETTALLEQKWDKIIYTGSCKVGRIVAAAAAKHLTPVILELGGKCPVIVDTNINLKVAARRLISGKWGCNSGQTCVSPDYIITTKEFAPKLIDALAWELEKFYGKEPLKSPDLSRIVNSSHFNRLTQLMDDEKVSGKIVHGGQRDKSNLKIAPTILLDVPADSLIMNEEIFGPLLPIITVDKVDGGFNVINAREKPLAAYLFTNDKKLKEEFIGSVSAGGLSINETTLHTAPMVQSTILTLPFGGVGESGMGSYHGKYSFDAFSHKKPVLRRSFAGETAARYTPYTPEKLRFLKAFLDGDILGILRALFGCMVLEAAELVAGLRATFGSGKTKSYEWRVSQLKAIVKLADERQKDIIGALRSDLNKPEFESYAHEISGVKKSCKLALKELHWWMTPEKAKTSSTTFPSSAEIVPEPLGVILVISTWNYPFLLSLDPVVGAISAGNTVVLKPSEITPATSSLLSELLGEYMDSTAVKVVEGAVPETTALLEQKWDKIFYTGSCEVGRIILAAAAKHLTPVILELGGKCPVVVDTNVNLEVAARRIIAGKWSSNNGQTCVAPDYVITTKAFAPKLVDALTSELEKFYGKEPLKSQDLSRIVNSNHFNRLTKLMNDEKVSDKIVHGGQLDKTKLKIAPTILLDVPEDSLIMNEEIFGPLLPIITVNKIEDSISVINAREKPLAAYLFTNVKKLEEEFIGSVSAGGMSINETTMHVTVNSLPFGGVGESGMGSYHGKFSFDAFSHKKAVLRRNFSGDVAASFEVSKVKQEKRNIPSASSALIIGGILGLIQAAFLISAAKPLVLNFMEVESEFKNGIGGNMKGVYQDSKSQSFLFAKQEKKDLQMLFPAQQYLTLRSLGAPFVLLSLTMQGVFRGFKDTKTPLYAMGDLTNIILDPVLKFVFHLGFGGAAISYVLYQ</sequence>
<protein>
    <recommendedName>
        <fullName evidence="4">aldehyde dehydrogenase (NAD(+))</fullName>
        <ecNumber evidence="4">1.2.1.3</ecNumber>
    </recommendedName>
</protein>
<dbReference type="InterPro" id="IPR016163">
    <property type="entry name" value="Ald_DH_C"/>
</dbReference>
<keyword evidence="9" id="KW-1185">Reference proteome</keyword>
<dbReference type="EMBL" id="JBFOLK010000006">
    <property type="protein sequence ID" value="KAL2503599.1"/>
    <property type="molecule type" value="Genomic_DNA"/>
</dbReference>
<keyword evidence="2" id="KW-0560">Oxidoreductase</keyword>
<dbReference type="EC" id="1.2.1.3" evidence="4"/>
<accession>A0ABD1SSB3</accession>
<dbReference type="GO" id="GO:0004029">
    <property type="term" value="F:aldehyde dehydrogenase (NAD+) activity"/>
    <property type="evidence" value="ECO:0007669"/>
    <property type="project" value="UniProtKB-EC"/>
</dbReference>
<feature type="transmembrane region" description="Helical" evidence="6">
    <location>
        <begin position="1020"/>
        <end position="1043"/>
    </location>
</feature>
<dbReference type="SUPFAM" id="SSF53720">
    <property type="entry name" value="ALDH-like"/>
    <property type="match status" value="2"/>
</dbReference>
<dbReference type="Gene3D" id="3.40.605.10">
    <property type="entry name" value="Aldehyde Dehydrogenase, Chain A, domain 1"/>
    <property type="match status" value="2"/>
</dbReference>